<dbReference type="InterPro" id="IPR002252">
    <property type="entry name" value="Glyco_hydro_36"/>
</dbReference>
<feature type="binding site" evidence="7">
    <location>
        <begin position="474"/>
        <end position="478"/>
    </location>
    <ligand>
        <name>substrate</name>
    </ligand>
</feature>
<dbReference type="Gene3D" id="2.70.98.60">
    <property type="entry name" value="alpha-galactosidase from lactobacil brevis"/>
    <property type="match status" value="1"/>
</dbReference>
<evidence type="ECO:0000256" key="3">
    <source>
        <dbReference type="ARBA" id="ARBA00022801"/>
    </source>
</evidence>
<evidence type="ECO:0000256" key="1">
    <source>
        <dbReference type="ARBA" id="ARBA00001255"/>
    </source>
</evidence>
<evidence type="ECO:0000256" key="7">
    <source>
        <dbReference type="PIRSR" id="PIRSR005536-2"/>
    </source>
</evidence>
<dbReference type="Gene3D" id="3.20.20.70">
    <property type="entry name" value="Aldolase class I"/>
    <property type="match status" value="1"/>
</dbReference>
<keyword evidence="3 5" id="KW-0378">Hydrolase</keyword>
<dbReference type="Proteomes" id="UP000018372">
    <property type="component" value="Unassembled WGS sequence"/>
</dbReference>
<dbReference type="InterPro" id="IPR017853">
    <property type="entry name" value="GH"/>
</dbReference>
<reference evidence="10" key="1">
    <citation type="submission" date="2012-11" db="EMBL/GenBank/DDBJ databases">
        <title>Dependencies among metagenomic species, viruses, plasmids and units of genetic variation.</title>
        <authorList>
            <person name="Nielsen H.B."/>
            <person name="Almeida M."/>
            <person name="Juncker A.S."/>
            <person name="Rasmussen S."/>
            <person name="Li J."/>
            <person name="Sunagawa S."/>
            <person name="Plichta D."/>
            <person name="Gautier L."/>
            <person name="Le Chatelier E."/>
            <person name="Peletier E."/>
            <person name="Bonde I."/>
            <person name="Nielsen T."/>
            <person name="Manichanh C."/>
            <person name="Arumugam M."/>
            <person name="Batto J."/>
            <person name="Santos M.B.Q.D."/>
            <person name="Blom N."/>
            <person name="Borruel N."/>
            <person name="Burgdorf K.S."/>
            <person name="Boumezbeur F."/>
            <person name="Casellas F."/>
            <person name="Dore J."/>
            <person name="Guarner F."/>
            <person name="Hansen T."/>
            <person name="Hildebrand F."/>
            <person name="Kaas R.S."/>
            <person name="Kennedy S."/>
            <person name="Kristiansen K."/>
            <person name="Kultima J.R."/>
            <person name="Leonard P."/>
            <person name="Levenez F."/>
            <person name="Lund O."/>
            <person name="Moumen B."/>
            <person name="Le Paslier D."/>
            <person name="Pons N."/>
            <person name="Pedersen O."/>
            <person name="Prifti E."/>
            <person name="Qin J."/>
            <person name="Raes J."/>
            <person name="Tap J."/>
            <person name="Tims S."/>
            <person name="Ussery D.W."/>
            <person name="Yamada T."/>
            <person name="MetaHit consortium"/>
            <person name="Renault P."/>
            <person name="Sicheritz-Ponten T."/>
            <person name="Bork P."/>
            <person name="Wang J."/>
            <person name="Brunak S."/>
            <person name="Ehrlich S.D."/>
        </authorList>
    </citation>
    <scope>NUCLEOTIDE SEQUENCE [LARGE SCALE GENOMIC DNA]</scope>
</reference>
<dbReference type="PROSITE" id="PS00512">
    <property type="entry name" value="ALPHA_GALACTOSIDASE"/>
    <property type="match status" value="1"/>
</dbReference>
<accession>R5W663</accession>
<feature type="binding site" evidence="7">
    <location>
        <position position="440"/>
    </location>
    <ligand>
        <name>substrate</name>
    </ligand>
</feature>
<dbReference type="InterPro" id="IPR013785">
    <property type="entry name" value="Aldolase_TIM"/>
</dbReference>
<dbReference type="GO" id="GO:0004557">
    <property type="term" value="F:alpha-galactosidase activity"/>
    <property type="evidence" value="ECO:0007669"/>
    <property type="project" value="UniProtKB-UniRule"/>
</dbReference>
<feature type="binding site" evidence="7">
    <location>
        <position position="193"/>
    </location>
    <ligand>
        <name>substrate</name>
    </ligand>
</feature>
<dbReference type="Pfam" id="PF16875">
    <property type="entry name" value="Glyco_hydro_36N"/>
    <property type="match status" value="1"/>
</dbReference>
<dbReference type="PANTHER" id="PTHR43053:SF3">
    <property type="entry name" value="ALPHA-GALACTOSIDASE C-RELATED"/>
    <property type="match status" value="1"/>
</dbReference>
<evidence type="ECO:0000259" key="9">
    <source>
        <dbReference type="Pfam" id="PF16875"/>
    </source>
</evidence>
<feature type="active site" description="Nucleophile" evidence="6">
    <location>
        <position position="476"/>
    </location>
</feature>
<feature type="binding site" evidence="7">
    <location>
        <begin position="360"/>
        <end position="361"/>
    </location>
    <ligand>
        <name>substrate</name>
    </ligand>
</feature>
<protein>
    <recommendedName>
        <fullName evidence="2 5">Alpha-galactosidase</fullName>
        <ecNumber evidence="2 5">3.2.1.22</ecNumber>
    </recommendedName>
</protein>
<name>R5W663_9BACT</name>
<dbReference type="InterPro" id="IPR013780">
    <property type="entry name" value="Glyco_hydro_b"/>
</dbReference>
<dbReference type="FunFam" id="3.20.20.70:FF:000118">
    <property type="entry name" value="Alpha-galactosidase"/>
    <property type="match status" value="1"/>
</dbReference>
<dbReference type="CDD" id="cd14791">
    <property type="entry name" value="GH36"/>
    <property type="match status" value="1"/>
</dbReference>
<dbReference type="InterPro" id="IPR038417">
    <property type="entry name" value="Alpga-gal_N_sf"/>
</dbReference>
<feature type="domain" description="Glycosyl hydrolase family 36 N-terminal" evidence="9">
    <location>
        <begin position="46"/>
        <end position="280"/>
    </location>
</feature>
<evidence type="ECO:0000256" key="4">
    <source>
        <dbReference type="ARBA" id="ARBA00023295"/>
    </source>
</evidence>
<organism evidence="10 11">
    <name type="scientific">Phocaeicola plebeius CAG:211</name>
    <dbReference type="NCBI Taxonomy" id="1263052"/>
    <lineage>
        <taxon>Bacteria</taxon>
        <taxon>Pseudomonadati</taxon>
        <taxon>Bacteroidota</taxon>
        <taxon>Bacteroidia</taxon>
        <taxon>Bacteroidales</taxon>
        <taxon>Bacteroidaceae</taxon>
        <taxon>Phocaeicola</taxon>
    </lineage>
</organism>
<proteinExistence type="inferred from homology"/>
<dbReference type="AlphaFoldDB" id="R5W663"/>
<gene>
    <name evidence="10" type="ORF">BN536_00430</name>
</gene>
<evidence type="ECO:0000256" key="5">
    <source>
        <dbReference type="PIRNR" id="PIRNR005536"/>
    </source>
</evidence>
<dbReference type="PIRSF" id="PIRSF005536">
    <property type="entry name" value="Agal"/>
    <property type="match status" value="1"/>
</dbReference>
<dbReference type="EMBL" id="CBAT010000209">
    <property type="protein sequence ID" value="CCZ88122.1"/>
    <property type="molecule type" value="Genomic_DNA"/>
</dbReference>
<comment type="catalytic activity">
    <reaction evidence="1 5">
        <text>Hydrolysis of terminal, non-reducing alpha-D-galactose residues in alpha-D-galactosides, including galactose oligosaccharides, galactomannans and galactolipids.</text>
        <dbReference type="EC" id="3.2.1.22"/>
    </reaction>
</comment>
<keyword evidence="4 5" id="KW-0326">Glycosidase</keyword>
<evidence type="ECO:0000313" key="10">
    <source>
        <dbReference type="EMBL" id="CCZ88122.1"/>
    </source>
</evidence>
<evidence type="ECO:0000259" key="8">
    <source>
        <dbReference type="Pfam" id="PF16874"/>
    </source>
</evidence>
<dbReference type="InterPro" id="IPR031705">
    <property type="entry name" value="Glyco_hydro_36_C"/>
</dbReference>
<dbReference type="EC" id="3.2.1.22" evidence="2 5"/>
<feature type="active site" description="Proton donor" evidence="6">
    <location>
        <position position="545"/>
    </location>
</feature>
<dbReference type="InterPro" id="IPR031704">
    <property type="entry name" value="Glyco_hydro_36_N"/>
</dbReference>
<dbReference type="GO" id="GO:0016052">
    <property type="term" value="P:carbohydrate catabolic process"/>
    <property type="evidence" value="ECO:0007669"/>
    <property type="project" value="InterPro"/>
</dbReference>
<evidence type="ECO:0000256" key="2">
    <source>
        <dbReference type="ARBA" id="ARBA00012755"/>
    </source>
</evidence>
<dbReference type="Pfam" id="PF02065">
    <property type="entry name" value="Melibiase"/>
    <property type="match status" value="1"/>
</dbReference>
<comment type="caution">
    <text evidence="10">The sequence shown here is derived from an EMBL/GenBank/DDBJ whole genome shotgun (WGS) entry which is preliminary data.</text>
</comment>
<feature type="binding site" evidence="7">
    <location>
        <position position="545"/>
    </location>
    <ligand>
        <name>substrate</name>
    </ligand>
</feature>
<dbReference type="PRINTS" id="PR00743">
    <property type="entry name" value="GLHYDRLASE36"/>
</dbReference>
<dbReference type="SUPFAM" id="SSF51445">
    <property type="entry name" value="(Trans)glycosidases"/>
    <property type="match status" value="1"/>
</dbReference>
<dbReference type="InterPro" id="IPR050985">
    <property type="entry name" value="Alpha-glycosidase_related"/>
</dbReference>
<sequence length="732" mass="83381">MTMKNFFITALSLFWGFQCAEAAEEKIIRISTDNTDLVLQVAENGRLYQTYLGEKLLHESDLKKLDWQIHPASDASVSPRGWEVCSGSGNEDFFEPALGITHADGNASTWLYYVSSSTKAVEGGTQTDIHLRDDEYPVNVTLHYVAYEKEDVIKTWSEISHQEKKPVQLFRYASTMLYFNRPAYYLTEFSGDWAKEVQMSTQKLEFGKKVVDTKLGSRAAMHTQPFFMVGLEAPAAENQGEVLMGTLGWTGNFSFTFEVDNVGNLRVIPAINPNASVYELQKGEVFTTPEFIFTLSNKGTGEGSRRFQNWARNYQLKDGKGTRLTLLNNWENTGFDFNQNILVDLIKETKELGVDMFLLDDGWFGNKYKRSSDTAGLGDWDVTADKLPDGINALVEAAEKEGVKFGLWIEPEMVNPKSELFEKHPDWAIHYPNRETYYYRNQLVLDLSNPKVQDYVYGIVDKLLKENPGIAYFKWDCNSPITNIYSSYLKGAQGRLYIDHVRGVYNVMKRVKENYPDVPMMLCSGGGARCDYEALKYFTEFWCSDNTDPVERAYIQWGFSQFFPAKAMCAHVTSWNKNASIKFRTDMASMCKLGFDIGLKEMATEELEYCQLAVANWKRLQPVILDGVQYRLVSPYESNHMAVNYVSQDASKGVVFAYDIYPRFQEKLLPLKVKGLDPNKMYRVKEINLMPGTESTLEADGELFSGDYLMKVGLDVFGFRPTQSHVIELTAE</sequence>
<evidence type="ECO:0000313" key="11">
    <source>
        <dbReference type="Proteomes" id="UP000018372"/>
    </source>
</evidence>
<dbReference type="Gene3D" id="2.60.40.1180">
    <property type="entry name" value="Golgi alpha-mannosidase II"/>
    <property type="match status" value="1"/>
</dbReference>
<feature type="domain" description="Glycosyl hydrolase family 36 C-terminal" evidence="8">
    <location>
        <begin position="641"/>
        <end position="729"/>
    </location>
</feature>
<comment type="similarity">
    <text evidence="5">Belongs to the glycosyl hydrolase.</text>
</comment>
<feature type="binding site" evidence="7">
    <location>
        <position position="523"/>
    </location>
    <ligand>
        <name>substrate</name>
    </ligand>
</feature>
<dbReference type="PANTHER" id="PTHR43053">
    <property type="entry name" value="GLYCOSIDASE FAMILY 31"/>
    <property type="match status" value="1"/>
</dbReference>
<dbReference type="InterPro" id="IPR000111">
    <property type="entry name" value="Glyco_hydro_27/36_CS"/>
</dbReference>
<evidence type="ECO:0000256" key="6">
    <source>
        <dbReference type="PIRSR" id="PIRSR005536-1"/>
    </source>
</evidence>
<dbReference type="Pfam" id="PF16874">
    <property type="entry name" value="Glyco_hydro_36C"/>
    <property type="match status" value="1"/>
</dbReference>